<name>A0A9P3PDZ9_LYOSH</name>
<organism evidence="1 2">
    <name type="scientific">Lyophyllum shimeji</name>
    <name type="common">Hon-shimeji</name>
    <name type="synonym">Tricholoma shimeji</name>
    <dbReference type="NCBI Taxonomy" id="47721"/>
    <lineage>
        <taxon>Eukaryota</taxon>
        <taxon>Fungi</taxon>
        <taxon>Dikarya</taxon>
        <taxon>Basidiomycota</taxon>
        <taxon>Agaricomycotina</taxon>
        <taxon>Agaricomycetes</taxon>
        <taxon>Agaricomycetidae</taxon>
        <taxon>Agaricales</taxon>
        <taxon>Tricholomatineae</taxon>
        <taxon>Lyophyllaceae</taxon>
        <taxon>Lyophyllum</taxon>
    </lineage>
</organism>
<dbReference type="Proteomes" id="UP001063166">
    <property type="component" value="Unassembled WGS sequence"/>
</dbReference>
<reference evidence="1" key="1">
    <citation type="submission" date="2022-07" db="EMBL/GenBank/DDBJ databases">
        <title>The genome of Lyophyllum shimeji provides insight into the initial evolution of ectomycorrhizal fungal genome.</title>
        <authorList>
            <person name="Kobayashi Y."/>
            <person name="Shibata T."/>
            <person name="Hirakawa H."/>
            <person name="Shigenobu S."/>
            <person name="Nishiyama T."/>
            <person name="Yamada A."/>
            <person name="Hasebe M."/>
            <person name="Kawaguchi M."/>
        </authorList>
    </citation>
    <scope>NUCLEOTIDE SEQUENCE</scope>
    <source>
        <strain evidence="1">AT787</strain>
    </source>
</reference>
<evidence type="ECO:0000313" key="1">
    <source>
        <dbReference type="EMBL" id="GLB33749.1"/>
    </source>
</evidence>
<keyword evidence="2" id="KW-1185">Reference proteome</keyword>
<protein>
    <submittedName>
        <fullName evidence="1">Uncharacterized protein</fullName>
    </submittedName>
</protein>
<gene>
    <name evidence="1" type="ORF">LshimejAT787_0106330</name>
</gene>
<comment type="caution">
    <text evidence="1">The sequence shown here is derived from an EMBL/GenBank/DDBJ whole genome shotgun (WGS) entry which is preliminary data.</text>
</comment>
<proteinExistence type="predicted"/>
<sequence>MSLATVANLIAVCDVTNASSMSYQGFEENLASPTNETKYEKRSPNACILRTAVFLQRSRYVVLGIGSRQSDDWIYVRVNISGSYAKCASSKGMRRYCGLEAEQMQDFG</sequence>
<dbReference type="EMBL" id="BRPK01000001">
    <property type="protein sequence ID" value="GLB33749.1"/>
    <property type="molecule type" value="Genomic_DNA"/>
</dbReference>
<dbReference type="AlphaFoldDB" id="A0A9P3PDZ9"/>
<evidence type="ECO:0000313" key="2">
    <source>
        <dbReference type="Proteomes" id="UP001063166"/>
    </source>
</evidence>
<accession>A0A9P3PDZ9</accession>